<protein>
    <submittedName>
        <fullName evidence="1">Uncharacterized protein</fullName>
    </submittedName>
</protein>
<evidence type="ECO:0000313" key="2">
    <source>
        <dbReference type="Proteomes" id="UP001470023"/>
    </source>
</evidence>
<reference evidence="1 2" key="1">
    <citation type="submission" date="2024-06" db="EMBL/GenBank/DDBJ databases">
        <title>The Natural Products Discovery Center: Release of the First 8490 Sequenced Strains for Exploring Actinobacteria Biosynthetic Diversity.</title>
        <authorList>
            <person name="Kalkreuter E."/>
            <person name="Kautsar S.A."/>
            <person name="Yang D."/>
            <person name="Bader C.D."/>
            <person name="Teijaro C.N."/>
            <person name="Fluegel L."/>
            <person name="Davis C.M."/>
            <person name="Simpson J.R."/>
            <person name="Lauterbach L."/>
            <person name="Steele A.D."/>
            <person name="Gui C."/>
            <person name="Meng S."/>
            <person name="Li G."/>
            <person name="Viehrig K."/>
            <person name="Ye F."/>
            <person name="Su P."/>
            <person name="Kiefer A.F."/>
            <person name="Nichols A."/>
            <person name="Cepeda A.J."/>
            <person name="Yan W."/>
            <person name="Fan B."/>
            <person name="Jiang Y."/>
            <person name="Adhikari A."/>
            <person name="Zheng C.-J."/>
            <person name="Schuster L."/>
            <person name="Cowan T.M."/>
            <person name="Smanski M.J."/>
            <person name="Chevrette M.G."/>
            <person name="De Carvalho L.P.S."/>
            <person name="Shen B."/>
        </authorList>
    </citation>
    <scope>NUCLEOTIDE SEQUENCE [LARGE SCALE GENOMIC DNA]</scope>
    <source>
        <strain evidence="1 2">NPDC001166</strain>
    </source>
</reference>
<sequence>MSLVRLEGREVGVGLGGGFGVRLALLVLDQRPVDAGQARVVALALAGGDDQVGADLLDGLAVRPAAERGVQHVVGDDRRPAAVLALAGIGVEPFEVASRMLSPLGLGHCGEESE</sequence>
<dbReference type="EMBL" id="JBEPAZ010000085">
    <property type="protein sequence ID" value="MER6434130.1"/>
    <property type="molecule type" value="Genomic_DNA"/>
</dbReference>
<dbReference type="Proteomes" id="UP001470023">
    <property type="component" value="Unassembled WGS sequence"/>
</dbReference>
<organism evidence="1 2">
    <name type="scientific">Streptomyces sp. 900105245</name>
    <dbReference type="NCBI Taxonomy" id="3154379"/>
    <lineage>
        <taxon>Bacteria</taxon>
        <taxon>Bacillati</taxon>
        <taxon>Actinomycetota</taxon>
        <taxon>Actinomycetes</taxon>
        <taxon>Kitasatosporales</taxon>
        <taxon>Streptomycetaceae</taxon>
        <taxon>Streptomyces</taxon>
    </lineage>
</organism>
<gene>
    <name evidence="1" type="ORF">ABT272_41600</name>
</gene>
<evidence type="ECO:0000313" key="1">
    <source>
        <dbReference type="EMBL" id="MER6434130.1"/>
    </source>
</evidence>
<proteinExistence type="predicted"/>
<accession>A0ABV1ULH7</accession>
<comment type="caution">
    <text evidence="1">The sequence shown here is derived from an EMBL/GenBank/DDBJ whole genome shotgun (WGS) entry which is preliminary data.</text>
</comment>
<name>A0ABV1ULH7_9ACTN</name>
<keyword evidence="2" id="KW-1185">Reference proteome</keyword>
<dbReference type="RefSeq" id="WP_352066033.1">
    <property type="nucleotide sequence ID" value="NZ_JBEPAZ010000085.1"/>
</dbReference>